<dbReference type="PROSITE" id="PS00688">
    <property type="entry name" value="SIGMA54_INTERACT_3"/>
    <property type="match status" value="1"/>
</dbReference>
<dbReference type="InterPro" id="IPR003593">
    <property type="entry name" value="AAA+_ATPase"/>
</dbReference>
<evidence type="ECO:0000313" key="9">
    <source>
        <dbReference type="Proteomes" id="UP000322997"/>
    </source>
</evidence>
<dbReference type="CDD" id="cd00009">
    <property type="entry name" value="AAA"/>
    <property type="match status" value="1"/>
</dbReference>
<dbReference type="SUPFAM" id="SSF52540">
    <property type="entry name" value="P-loop containing nucleoside triphosphate hydrolases"/>
    <property type="match status" value="1"/>
</dbReference>
<dbReference type="InterPro" id="IPR035965">
    <property type="entry name" value="PAS-like_dom_sf"/>
</dbReference>
<organism evidence="8 9">
    <name type="scientific">Rossellomorea marisflavi</name>
    <dbReference type="NCBI Taxonomy" id="189381"/>
    <lineage>
        <taxon>Bacteria</taxon>
        <taxon>Bacillati</taxon>
        <taxon>Bacillota</taxon>
        <taxon>Bacilli</taxon>
        <taxon>Bacillales</taxon>
        <taxon>Bacillaceae</taxon>
        <taxon>Rossellomorea</taxon>
    </lineage>
</organism>
<comment type="caution">
    <text evidence="8">The sequence shown here is derived from an EMBL/GenBank/DDBJ whole genome shotgun (WGS) entry which is preliminary data.</text>
</comment>
<evidence type="ECO:0000256" key="3">
    <source>
        <dbReference type="ARBA" id="ARBA00023015"/>
    </source>
</evidence>
<dbReference type="Gene3D" id="1.10.8.60">
    <property type="match status" value="1"/>
</dbReference>
<dbReference type="InterPro" id="IPR025662">
    <property type="entry name" value="Sigma_54_int_dom_ATP-bd_1"/>
</dbReference>
<accession>A0A5D4RQ78</accession>
<dbReference type="InterPro" id="IPR002197">
    <property type="entry name" value="HTH_Fis"/>
</dbReference>
<dbReference type="AlphaFoldDB" id="A0A5D4RQ78"/>
<feature type="domain" description="PAS" evidence="7">
    <location>
        <begin position="11"/>
        <end position="59"/>
    </location>
</feature>
<dbReference type="PROSITE" id="PS50112">
    <property type="entry name" value="PAS"/>
    <property type="match status" value="1"/>
</dbReference>
<dbReference type="FunFam" id="3.40.50.300:FF:000006">
    <property type="entry name" value="DNA-binding transcriptional regulator NtrC"/>
    <property type="match status" value="1"/>
</dbReference>
<evidence type="ECO:0000259" key="6">
    <source>
        <dbReference type="PROSITE" id="PS50045"/>
    </source>
</evidence>
<keyword evidence="2" id="KW-0067">ATP-binding</keyword>
<evidence type="ECO:0000313" key="8">
    <source>
        <dbReference type="EMBL" id="TYS52531.1"/>
    </source>
</evidence>
<evidence type="ECO:0000256" key="2">
    <source>
        <dbReference type="ARBA" id="ARBA00022840"/>
    </source>
</evidence>
<dbReference type="GO" id="GO:0043565">
    <property type="term" value="F:sequence-specific DNA binding"/>
    <property type="evidence" value="ECO:0007669"/>
    <property type="project" value="InterPro"/>
</dbReference>
<feature type="domain" description="Sigma-54 factor interaction" evidence="6">
    <location>
        <begin position="149"/>
        <end position="375"/>
    </location>
</feature>
<keyword evidence="1" id="KW-0547">Nucleotide-binding</keyword>
<dbReference type="GO" id="GO:0006355">
    <property type="term" value="P:regulation of DNA-templated transcription"/>
    <property type="evidence" value="ECO:0007669"/>
    <property type="project" value="InterPro"/>
</dbReference>
<dbReference type="GO" id="GO:0005524">
    <property type="term" value="F:ATP binding"/>
    <property type="evidence" value="ECO:0007669"/>
    <property type="project" value="UniProtKB-KW"/>
</dbReference>
<keyword evidence="4" id="KW-0238">DNA-binding</keyword>
<dbReference type="Gene3D" id="3.40.50.300">
    <property type="entry name" value="P-loop containing nucleotide triphosphate hydrolases"/>
    <property type="match status" value="1"/>
</dbReference>
<dbReference type="SMART" id="SM00091">
    <property type="entry name" value="PAS"/>
    <property type="match status" value="1"/>
</dbReference>
<gene>
    <name evidence="8" type="ORF">FZC83_17020</name>
</gene>
<evidence type="ECO:0000256" key="4">
    <source>
        <dbReference type="ARBA" id="ARBA00023125"/>
    </source>
</evidence>
<dbReference type="InterPro" id="IPR027417">
    <property type="entry name" value="P-loop_NTPase"/>
</dbReference>
<dbReference type="Proteomes" id="UP000322997">
    <property type="component" value="Unassembled WGS sequence"/>
</dbReference>
<dbReference type="InterPro" id="IPR058031">
    <property type="entry name" value="AAA_lid_NorR"/>
</dbReference>
<evidence type="ECO:0000259" key="7">
    <source>
        <dbReference type="PROSITE" id="PS50112"/>
    </source>
</evidence>
<dbReference type="NCBIfam" id="TIGR00229">
    <property type="entry name" value="sensory_box"/>
    <property type="match status" value="1"/>
</dbReference>
<dbReference type="PANTHER" id="PTHR32071">
    <property type="entry name" value="TRANSCRIPTIONAL REGULATORY PROTEIN"/>
    <property type="match status" value="1"/>
</dbReference>
<dbReference type="PROSITE" id="PS00676">
    <property type="entry name" value="SIGMA54_INTERACT_2"/>
    <property type="match status" value="1"/>
</dbReference>
<dbReference type="Pfam" id="PF00158">
    <property type="entry name" value="Sigma54_activat"/>
    <property type="match status" value="1"/>
</dbReference>
<keyword evidence="3" id="KW-0805">Transcription regulation</keyword>
<dbReference type="Pfam" id="PF25601">
    <property type="entry name" value="AAA_lid_14"/>
    <property type="match status" value="1"/>
</dbReference>
<dbReference type="PROSITE" id="PS50045">
    <property type="entry name" value="SIGMA54_INTERACT_4"/>
    <property type="match status" value="1"/>
</dbReference>
<dbReference type="EMBL" id="VTEQ01000005">
    <property type="protein sequence ID" value="TYS52531.1"/>
    <property type="molecule type" value="Genomic_DNA"/>
</dbReference>
<dbReference type="SMART" id="SM00382">
    <property type="entry name" value="AAA"/>
    <property type="match status" value="1"/>
</dbReference>
<dbReference type="InterPro" id="IPR002078">
    <property type="entry name" value="Sigma_54_int"/>
</dbReference>
<evidence type="ECO:0000256" key="1">
    <source>
        <dbReference type="ARBA" id="ARBA00022741"/>
    </source>
</evidence>
<evidence type="ECO:0000256" key="5">
    <source>
        <dbReference type="ARBA" id="ARBA00023163"/>
    </source>
</evidence>
<dbReference type="InterPro" id="IPR000014">
    <property type="entry name" value="PAS"/>
</dbReference>
<dbReference type="CDD" id="cd00130">
    <property type="entry name" value="PAS"/>
    <property type="match status" value="1"/>
</dbReference>
<proteinExistence type="predicted"/>
<sequence length="456" mass="50631">MGDTMLSQNQMVDWLEGVIEAIHDGILVIDRNGTVQLINEEYTQITGVRREQIIGKPLIQVRPSAKLPQVLKDGQAREGVFRKEKSLEYVVDMAPIIKDDEVVGAVSVCKSIPEVYQLSEELKRSRKRVQQLKQAFGRIHQSTYTFSHIVGQNTDLLHMIERAKKAAATNLSILLTGESGTGKELVAQSIHHISSRSSSPFVPVNCAAIPSTLLESELFGYEKGAFTSSKEDGKIGLFELAHGGTLFLDEIGDMPVDLQSKLLRVLQEGTFRKIGGLEEQKVDVRIIAATNKDLPSMVANKKFREDLFYRMNTIQLTIPPLRKRKDDIPAILTSLLKEQGDSGIQIDPQAMSTLHQYEWPGNIRELKNAVHYAISMCEGSTISVEHLPDTIRPIAGHRPIDSHRLLEDILRDTEREAIVSVLNKTGTSVIGKKAAAKQLGISLASLYNKLSKLNIT</sequence>
<dbReference type="SUPFAM" id="SSF46689">
    <property type="entry name" value="Homeodomain-like"/>
    <property type="match status" value="1"/>
</dbReference>
<protein>
    <submittedName>
        <fullName evidence="8">PAS domain-containing protein</fullName>
    </submittedName>
</protein>
<dbReference type="InterPro" id="IPR025943">
    <property type="entry name" value="Sigma_54_int_dom_ATP-bd_2"/>
</dbReference>
<keyword evidence="5" id="KW-0804">Transcription</keyword>
<reference evidence="8 9" key="1">
    <citation type="submission" date="2019-08" db="EMBL/GenBank/DDBJ databases">
        <title>Bacillus genomes from the desert of Cuatro Cienegas, Coahuila.</title>
        <authorList>
            <person name="Olmedo-Alvarez G."/>
        </authorList>
    </citation>
    <scope>NUCLEOTIDE SEQUENCE [LARGE SCALE GENOMIC DNA]</scope>
    <source>
        <strain evidence="8 9">CH108_3D</strain>
    </source>
</reference>
<dbReference type="InterPro" id="IPR025944">
    <property type="entry name" value="Sigma_54_int_dom_CS"/>
</dbReference>
<name>A0A5D4RQ78_9BACI</name>
<dbReference type="PANTHER" id="PTHR32071:SF57">
    <property type="entry name" value="C4-DICARBOXYLATE TRANSPORT TRANSCRIPTIONAL REGULATORY PROTEIN DCTD"/>
    <property type="match status" value="1"/>
</dbReference>
<dbReference type="Gene3D" id="3.30.450.20">
    <property type="entry name" value="PAS domain"/>
    <property type="match status" value="1"/>
</dbReference>
<dbReference type="SUPFAM" id="SSF55785">
    <property type="entry name" value="PYP-like sensor domain (PAS domain)"/>
    <property type="match status" value="1"/>
</dbReference>
<dbReference type="Gene3D" id="1.10.10.60">
    <property type="entry name" value="Homeodomain-like"/>
    <property type="match status" value="1"/>
</dbReference>
<dbReference type="Pfam" id="PF00989">
    <property type="entry name" value="PAS"/>
    <property type="match status" value="1"/>
</dbReference>
<dbReference type="PROSITE" id="PS00675">
    <property type="entry name" value="SIGMA54_INTERACT_1"/>
    <property type="match status" value="1"/>
</dbReference>
<dbReference type="InterPro" id="IPR009057">
    <property type="entry name" value="Homeodomain-like_sf"/>
</dbReference>
<dbReference type="Pfam" id="PF02954">
    <property type="entry name" value="HTH_8"/>
    <property type="match status" value="1"/>
</dbReference>
<dbReference type="InterPro" id="IPR013767">
    <property type="entry name" value="PAS_fold"/>
</dbReference>